<keyword evidence="1" id="KW-0812">Transmembrane</keyword>
<accession>A0A3B0YNJ4</accession>
<feature type="transmembrane region" description="Helical" evidence="1">
    <location>
        <begin position="148"/>
        <end position="167"/>
    </location>
</feature>
<evidence type="ECO:0000256" key="1">
    <source>
        <dbReference type="SAM" id="Phobius"/>
    </source>
</evidence>
<keyword evidence="1" id="KW-1133">Transmembrane helix</keyword>
<feature type="transmembrane region" description="Helical" evidence="1">
    <location>
        <begin position="20"/>
        <end position="44"/>
    </location>
</feature>
<proteinExistence type="predicted"/>
<gene>
    <name evidence="2" type="ORF">MNBD_GAMMA12-3692</name>
</gene>
<reference evidence="2" key="1">
    <citation type="submission" date="2018-06" db="EMBL/GenBank/DDBJ databases">
        <authorList>
            <person name="Zhirakovskaya E."/>
        </authorList>
    </citation>
    <scope>NUCLEOTIDE SEQUENCE</scope>
</reference>
<protein>
    <submittedName>
        <fullName evidence="2">Uncharacterized protein</fullName>
    </submittedName>
</protein>
<dbReference type="AlphaFoldDB" id="A0A3B0YNJ4"/>
<keyword evidence="1" id="KW-0472">Membrane</keyword>
<sequence length="170" mass="18772">MKINNKRDDFSHSKQVKLNVGCCCCCCCCLFWPGGVIGGILGSIQTKKEISTFKEDPDKTEALLIARKWFWFTFLGLALLTGLLALVLSEYSIYRALRQNLQTLLIVSVVGAPALQILASALVSSSVLRFKVQDKSVREVLIKRNSNIAIGTILGYGIGWTIIFIIANMI</sequence>
<feature type="transmembrane region" description="Helical" evidence="1">
    <location>
        <begin position="103"/>
        <end position="128"/>
    </location>
</feature>
<feature type="transmembrane region" description="Helical" evidence="1">
    <location>
        <begin position="69"/>
        <end position="91"/>
    </location>
</feature>
<dbReference type="EMBL" id="UOFL01000248">
    <property type="protein sequence ID" value="VAW82475.1"/>
    <property type="molecule type" value="Genomic_DNA"/>
</dbReference>
<organism evidence="2">
    <name type="scientific">hydrothermal vent metagenome</name>
    <dbReference type="NCBI Taxonomy" id="652676"/>
    <lineage>
        <taxon>unclassified sequences</taxon>
        <taxon>metagenomes</taxon>
        <taxon>ecological metagenomes</taxon>
    </lineage>
</organism>
<evidence type="ECO:0000313" key="2">
    <source>
        <dbReference type="EMBL" id="VAW82475.1"/>
    </source>
</evidence>
<name>A0A3B0YNJ4_9ZZZZ</name>